<evidence type="ECO:0000313" key="1">
    <source>
        <dbReference type="EMBL" id="KRX12390.1"/>
    </source>
</evidence>
<dbReference type="Proteomes" id="UP000054630">
    <property type="component" value="Unassembled WGS sequence"/>
</dbReference>
<protein>
    <submittedName>
        <fullName evidence="1">Uncharacterized protein</fullName>
    </submittedName>
</protein>
<name>A0A0V0RD08_9BILA</name>
<gene>
    <name evidence="1" type="ORF">T07_10556</name>
</gene>
<organism evidence="1 2">
    <name type="scientific">Trichinella nelsoni</name>
    <dbReference type="NCBI Taxonomy" id="6336"/>
    <lineage>
        <taxon>Eukaryota</taxon>
        <taxon>Metazoa</taxon>
        <taxon>Ecdysozoa</taxon>
        <taxon>Nematoda</taxon>
        <taxon>Enoplea</taxon>
        <taxon>Dorylaimia</taxon>
        <taxon>Trichinellida</taxon>
        <taxon>Trichinellidae</taxon>
        <taxon>Trichinella</taxon>
    </lineage>
</organism>
<proteinExistence type="predicted"/>
<dbReference type="AlphaFoldDB" id="A0A0V0RD08"/>
<sequence>MKQRIRKIHYVKRYWKLWYPPTISVRLVTPYRSCVRLVVPPDYIRALSDPL</sequence>
<evidence type="ECO:0000313" key="2">
    <source>
        <dbReference type="Proteomes" id="UP000054630"/>
    </source>
</evidence>
<dbReference type="EMBL" id="JYDL01000443">
    <property type="protein sequence ID" value="KRX12390.1"/>
    <property type="molecule type" value="Genomic_DNA"/>
</dbReference>
<comment type="caution">
    <text evidence="1">The sequence shown here is derived from an EMBL/GenBank/DDBJ whole genome shotgun (WGS) entry which is preliminary data.</text>
</comment>
<reference evidence="1 2" key="1">
    <citation type="submission" date="2015-01" db="EMBL/GenBank/DDBJ databases">
        <title>Evolution of Trichinella species and genotypes.</title>
        <authorList>
            <person name="Korhonen P.K."/>
            <person name="Edoardo P."/>
            <person name="Giuseppe L.R."/>
            <person name="Gasser R.B."/>
        </authorList>
    </citation>
    <scope>NUCLEOTIDE SEQUENCE [LARGE SCALE GENOMIC DNA]</scope>
    <source>
        <strain evidence="1">ISS37</strain>
    </source>
</reference>
<keyword evidence="2" id="KW-1185">Reference proteome</keyword>
<accession>A0A0V0RD08</accession>